<dbReference type="EMBL" id="JQBP01000003">
    <property type="protein sequence ID" value="KRN75089.1"/>
    <property type="molecule type" value="Genomic_DNA"/>
</dbReference>
<organism evidence="15 16">
    <name type="scientific">Weissella kandleri</name>
    <dbReference type="NCBI Taxonomy" id="1616"/>
    <lineage>
        <taxon>Bacteria</taxon>
        <taxon>Bacillati</taxon>
        <taxon>Bacillota</taxon>
        <taxon>Bacilli</taxon>
        <taxon>Lactobacillales</taxon>
        <taxon>Lactobacillaceae</taxon>
        <taxon>Weissella</taxon>
    </lineage>
</organism>
<dbReference type="SUPFAM" id="SSF52540">
    <property type="entry name" value="P-loop containing nucleoside triphosphate hydrolases"/>
    <property type="match status" value="1"/>
</dbReference>
<comment type="function">
    <text evidence="9">Efflux transporter for a variety of amphiphilic cationic compounds, including antibiotics.</text>
</comment>
<evidence type="ECO:0000256" key="7">
    <source>
        <dbReference type="ARBA" id="ARBA00023136"/>
    </source>
</evidence>
<evidence type="ECO:0000256" key="2">
    <source>
        <dbReference type="ARBA" id="ARBA00012191"/>
    </source>
</evidence>
<dbReference type="PATRIC" id="fig|1616.3.peg.869"/>
<keyword evidence="7 12" id="KW-0472">Membrane</keyword>
<reference evidence="15 16" key="1">
    <citation type="journal article" date="2015" name="Genome Announc.">
        <title>Expanding the biotechnology potential of lactobacilli through comparative genomics of 213 strains and associated genera.</title>
        <authorList>
            <person name="Sun Z."/>
            <person name="Harris H.M."/>
            <person name="McCann A."/>
            <person name="Guo C."/>
            <person name="Argimon S."/>
            <person name="Zhang W."/>
            <person name="Yang X."/>
            <person name="Jeffery I.B."/>
            <person name="Cooney J.C."/>
            <person name="Kagawa T.F."/>
            <person name="Liu W."/>
            <person name="Song Y."/>
            <person name="Salvetti E."/>
            <person name="Wrobel A."/>
            <person name="Rasinkangas P."/>
            <person name="Parkhill J."/>
            <person name="Rea M.C."/>
            <person name="O'Sullivan O."/>
            <person name="Ritari J."/>
            <person name="Douillard F.P."/>
            <person name="Paul Ross R."/>
            <person name="Yang R."/>
            <person name="Briner A.E."/>
            <person name="Felis G.E."/>
            <person name="de Vos W.M."/>
            <person name="Barrangou R."/>
            <person name="Klaenhammer T.R."/>
            <person name="Caufield P.W."/>
            <person name="Cui Y."/>
            <person name="Zhang H."/>
            <person name="O'Toole P.W."/>
        </authorList>
    </citation>
    <scope>NUCLEOTIDE SEQUENCE [LARGE SCALE GENOMIC DNA]</scope>
    <source>
        <strain evidence="15 16">DSM 20593</strain>
    </source>
</reference>
<dbReference type="Pfam" id="PF00664">
    <property type="entry name" value="ABC_membrane"/>
    <property type="match status" value="1"/>
</dbReference>
<evidence type="ECO:0000256" key="11">
    <source>
        <dbReference type="ARBA" id="ARBA00072598"/>
    </source>
</evidence>
<feature type="transmembrane region" description="Helical" evidence="12">
    <location>
        <begin position="295"/>
        <end position="317"/>
    </location>
</feature>
<sequence length="590" mass="65177">MQRKQRKTSSTKTSSEIGGSKSLIKIIKMAHPQWGSMIIGLFLSLIGVFANLLAPKYSGKLINLFMGKQGMDYQLISIVLALFIGGALISAVGSFLTSVAGEQLVKNLRLIVWKHLSILKVSYFDQTKSGEITSRLTNDTTQVKRLVANDLPNFVTNVLQMLGAIVLMFSTDWHLALWILLAAPVTLLLLLPVMKFSRKVGHATQDAMADFSGVAQETLAEMRLVKSSGAEDQIISTGDAAINRLFKFGRKEAIVDGIVGPMMSLVMMGLFVVILVVGALRIAGGQSTMGTLFSFLMYLFQIMPAFMVLGTFSTTYAKTQGSTQRLAEILNEDPEDFEKGKTIDVEGQTLQIKNVEFGYTSAEEILHNITIEAKPNTIVAFVGPSGGGKSTIFQLLERFYNPNSGDIQIGNQTVNNINLKNWRQQIGFVAQDSAIMAGTIRENLTYGLNEEYTDDQLWHVLQLAYADQFVKNMPNQLETQVGERGIMVSGGQRQRLAIARAFLRNPKILMLDEATASLDSESEAMVQKALEKLMQNRTTLVIAHRLATIVDADKIYFVEQGKITGSGSHNELLKNHPLYKEYVQEQLVTQ</sequence>
<dbReference type="GO" id="GO:0005886">
    <property type="term" value="C:plasma membrane"/>
    <property type="evidence" value="ECO:0007669"/>
    <property type="project" value="UniProtKB-SubCell"/>
</dbReference>
<evidence type="ECO:0000313" key="15">
    <source>
        <dbReference type="EMBL" id="KRN75089.1"/>
    </source>
</evidence>
<dbReference type="GO" id="GO:0008559">
    <property type="term" value="F:ABC-type xenobiotic transporter activity"/>
    <property type="evidence" value="ECO:0007669"/>
    <property type="project" value="UniProtKB-EC"/>
</dbReference>
<keyword evidence="4" id="KW-0547">Nucleotide-binding</keyword>
<dbReference type="SUPFAM" id="SSF90123">
    <property type="entry name" value="ABC transporter transmembrane region"/>
    <property type="match status" value="1"/>
</dbReference>
<evidence type="ECO:0000259" key="14">
    <source>
        <dbReference type="PROSITE" id="PS50929"/>
    </source>
</evidence>
<gene>
    <name evidence="15" type="ORF">IV73_GL000849</name>
</gene>
<dbReference type="InterPro" id="IPR003439">
    <property type="entry name" value="ABC_transporter-like_ATP-bd"/>
</dbReference>
<dbReference type="RefSeq" id="WP_057755226.1">
    <property type="nucleotide sequence ID" value="NZ_JQBP01000003.1"/>
</dbReference>
<protein>
    <recommendedName>
        <fullName evidence="11">Multidrug resistance ABC transporter ATP-binding and permease protein</fullName>
        <ecNumber evidence="2">7.6.2.2</ecNumber>
    </recommendedName>
</protein>
<keyword evidence="16" id="KW-1185">Reference proteome</keyword>
<keyword evidence="6 12" id="KW-1133">Transmembrane helix</keyword>
<dbReference type="FunFam" id="3.40.50.300:FF:000218">
    <property type="entry name" value="Multidrug ABC transporter ATP-binding protein"/>
    <property type="match status" value="1"/>
</dbReference>
<feature type="domain" description="ABC transmembrane type-1" evidence="14">
    <location>
        <begin position="38"/>
        <end position="318"/>
    </location>
</feature>
<comment type="caution">
    <text evidence="15">The sequence shown here is derived from an EMBL/GenBank/DDBJ whole genome shotgun (WGS) entry which is preliminary data.</text>
</comment>
<evidence type="ECO:0000256" key="6">
    <source>
        <dbReference type="ARBA" id="ARBA00022989"/>
    </source>
</evidence>
<evidence type="ECO:0000256" key="1">
    <source>
        <dbReference type="ARBA" id="ARBA00004651"/>
    </source>
</evidence>
<dbReference type="Gene3D" id="3.40.50.300">
    <property type="entry name" value="P-loop containing nucleotide triphosphate hydrolases"/>
    <property type="match status" value="1"/>
</dbReference>
<evidence type="ECO:0000259" key="13">
    <source>
        <dbReference type="PROSITE" id="PS50893"/>
    </source>
</evidence>
<dbReference type="InterPro" id="IPR017871">
    <property type="entry name" value="ABC_transporter-like_CS"/>
</dbReference>
<name>A0A0R2JCT6_9LACO</name>
<evidence type="ECO:0000256" key="5">
    <source>
        <dbReference type="ARBA" id="ARBA00022840"/>
    </source>
</evidence>
<dbReference type="InterPro" id="IPR011527">
    <property type="entry name" value="ABC1_TM_dom"/>
</dbReference>
<keyword evidence="5" id="KW-0067">ATP-binding</keyword>
<dbReference type="InterPro" id="IPR003593">
    <property type="entry name" value="AAA+_ATPase"/>
</dbReference>
<dbReference type="PROSITE" id="PS00211">
    <property type="entry name" value="ABC_TRANSPORTER_1"/>
    <property type="match status" value="1"/>
</dbReference>
<evidence type="ECO:0000256" key="12">
    <source>
        <dbReference type="SAM" id="Phobius"/>
    </source>
</evidence>
<dbReference type="Proteomes" id="UP000051655">
    <property type="component" value="Unassembled WGS sequence"/>
</dbReference>
<dbReference type="PROSITE" id="PS50929">
    <property type="entry name" value="ABC_TM1F"/>
    <property type="match status" value="1"/>
</dbReference>
<dbReference type="OrthoDB" id="9770415at2"/>
<evidence type="ECO:0000256" key="8">
    <source>
        <dbReference type="ARBA" id="ARBA00034018"/>
    </source>
</evidence>
<keyword evidence="3 12" id="KW-0812">Transmembrane</keyword>
<evidence type="ECO:0000256" key="3">
    <source>
        <dbReference type="ARBA" id="ARBA00022692"/>
    </source>
</evidence>
<dbReference type="GO" id="GO:0015421">
    <property type="term" value="F:ABC-type oligopeptide transporter activity"/>
    <property type="evidence" value="ECO:0007669"/>
    <property type="project" value="TreeGrafter"/>
</dbReference>
<dbReference type="PROSITE" id="PS50893">
    <property type="entry name" value="ABC_TRANSPORTER_2"/>
    <property type="match status" value="1"/>
</dbReference>
<dbReference type="GO" id="GO:0016887">
    <property type="term" value="F:ATP hydrolysis activity"/>
    <property type="evidence" value="ECO:0007669"/>
    <property type="project" value="InterPro"/>
</dbReference>
<evidence type="ECO:0000256" key="10">
    <source>
        <dbReference type="ARBA" id="ARBA00061674"/>
    </source>
</evidence>
<dbReference type="EC" id="7.6.2.2" evidence="2"/>
<dbReference type="InterPro" id="IPR036640">
    <property type="entry name" value="ABC1_TM_sf"/>
</dbReference>
<comment type="catalytic activity">
    <reaction evidence="8">
        <text>ATP + H2O + xenobioticSide 1 = ADP + phosphate + xenobioticSide 2.</text>
        <dbReference type="EC" id="7.6.2.2"/>
    </reaction>
</comment>
<feature type="transmembrane region" description="Helical" evidence="12">
    <location>
        <begin position="253"/>
        <end position="283"/>
    </location>
</feature>
<feature type="transmembrane region" description="Helical" evidence="12">
    <location>
        <begin position="175"/>
        <end position="194"/>
    </location>
</feature>
<accession>A0A0R2JCT6</accession>
<feature type="domain" description="ABC transporter" evidence="13">
    <location>
        <begin position="350"/>
        <end position="585"/>
    </location>
</feature>
<comment type="subcellular location">
    <subcellularLocation>
        <location evidence="1">Cell membrane</location>
        <topology evidence="1">Multi-pass membrane protein</topology>
    </subcellularLocation>
</comment>
<dbReference type="CDD" id="cd18551">
    <property type="entry name" value="ABC_6TM_LmrA_like"/>
    <property type="match status" value="1"/>
</dbReference>
<dbReference type="Pfam" id="PF00005">
    <property type="entry name" value="ABC_tran"/>
    <property type="match status" value="1"/>
</dbReference>
<dbReference type="STRING" id="1616.IV73_GL000849"/>
<dbReference type="GO" id="GO:0005524">
    <property type="term" value="F:ATP binding"/>
    <property type="evidence" value="ECO:0007669"/>
    <property type="project" value="UniProtKB-KW"/>
</dbReference>
<dbReference type="InterPro" id="IPR039421">
    <property type="entry name" value="Type_1_exporter"/>
</dbReference>
<feature type="transmembrane region" description="Helical" evidence="12">
    <location>
        <begin position="74"/>
        <end position="100"/>
    </location>
</feature>
<dbReference type="Gene3D" id="1.20.1560.10">
    <property type="entry name" value="ABC transporter type 1, transmembrane domain"/>
    <property type="match status" value="1"/>
</dbReference>
<dbReference type="SMART" id="SM00382">
    <property type="entry name" value="AAA"/>
    <property type="match status" value="1"/>
</dbReference>
<dbReference type="PANTHER" id="PTHR43394">
    <property type="entry name" value="ATP-DEPENDENT PERMEASE MDL1, MITOCHONDRIAL"/>
    <property type="match status" value="1"/>
</dbReference>
<dbReference type="InterPro" id="IPR027417">
    <property type="entry name" value="P-loop_NTPase"/>
</dbReference>
<dbReference type="PANTHER" id="PTHR43394:SF1">
    <property type="entry name" value="ATP-BINDING CASSETTE SUB-FAMILY B MEMBER 10, MITOCHONDRIAL"/>
    <property type="match status" value="1"/>
</dbReference>
<evidence type="ECO:0000256" key="4">
    <source>
        <dbReference type="ARBA" id="ARBA00022741"/>
    </source>
</evidence>
<feature type="transmembrane region" description="Helical" evidence="12">
    <location>
        <begin position="34"/>
        <end position="54"/>
    </location>
</feature>
<evidence type="ECO:0000313" key="16">
    <source>
        <dbReference type="Proteomes" id="UP000051655"/>
    </source>
</evidence>
<comment type="similarity">
    <text evidence="10">Belongs to the ABC transporter superfamily. Multidrug exporter LmrA (TC 3.A.1.117.1) family.</text>
</comment>
<dbReference type="AlphaFoldDB" id="A0A0R2JCT6"/>
<proteinExistence type="inferred from homology"/>
<evidence type="ECO:0000256" key="9">
    <source>
        <dbReference type="ARBA" id="ARBA00059943"/>
    </source>
</evidence>